<keyword evidence="3" id="KW-1185">Reference proteome</keyword>
<dbReference type="Gene3D" id="3.30.710.10">
    <property type="entry name" value="Potassium Channel Kv1.1, Chain A"/>
    <property type="match status" value="1"/>
</dbReference>
<proteinExistence type="predicted"/>
<name>A0A2V1D1I8_9PLEO</name>
<evidence type="ECO:0000313" key="2">
    <source>
        <dbReference type="EMBL" id="PVH91489.1"/>
    </source>
</evidence>
<sequence length="315" mass="35759">MENHEDNQLNIADHIAVDGDVVLVIGPEMVKLRVHSLFLKVTSKPFAAMFRPDWKEGKSLPNRTEPAELSLPEDDPAAMRLICAVIHHKNDEVPHTLPARKVLAIAITADKYDCLDVLRFASEMWLIPDKHETGNLMLLAAAAYVFRAESAFKEITKALLLTYCGPYLTLSCEEIESAMTWRVFCQLEEARSFARLALADILLKGVNDPTGICVHKCGWSSKYAYAYIKLLERHDLWPKNLFLLSISEAIELAEKIPDPIPEEPSGHCTFAYKHSAPEYRKYRRWSIEELIKSMSLCLYCVRAGSSHPYQCRTTH</sequence>
<feature type="domain" description="BTB" evidence="1">
    <location>
        <begin position="19"/>
        <end position="95"/>
    </location>
</feature>
<organism evidence="2 3">
    <name type="scientific">Periconia macrospinosa</name>
    <dbReference type="NCBI Taxonomy" id="97972"/>
    <lineage>
        <taxon>Eukaryota</taxon>
        <taxon>Fungi</taxon>
        <taxon>Dikarya</taxon>
        <taxon>Ascomycota</taxon>
        <taxon>Pezizomycotina</taxon>
        <taxon>Dothideomycetes</taxon>
        <taxon>Pleosporomycetidae</taxon>
        <taxon>Pleosporales</taxon>
        <taxon>Massarineae</taxon>
        <taxon>Periconiaceae</taxon>
        <taxon>Periconia</taxon>
    </lineage>
</organism>
<dbReference type="EMBL" id="KZ805854">
    <property type="protein sequence ID" value="PVH91489.1"/>
    <property type="molecule type" value="Genomic_DNA"/>
</dbReference>
<dbReference type="InterPro" id="IPR011333">
    <property type="entry name" value="SKP1/BTB/POZ_sf"/>
</dbReference>
<accession>A0A2V1D1I8</accession>
<dbReference type="AlphaFoldDB" id="A0A2V1D1I8"/>
<dbReference type="PROSITE" id="PS50097">
    <property type="entry name" value="BTB"/>
    <property type="match status" value="1"/>
</dbReference>
<reference evidence="2 3" key="1">
    <citation type="journal article" date="2018" name="Sci. Rep.">
        <title>Comparative genomics provides insights into the lifestyle and reveals functional heterogeneity of dark septate endophytic fungi.</title>
        <authorList>
            <person name="Knapp D.G."/>
            <person name="Nemeth J.B."/>
            <person name="Barry K."/>
            <person name="Hainaut M."/>
            <person name="Henrissat B."/>
            <person name="Johnson J."/>
            <person name="Kuo A."/>
            <person name="Lim J.H.P."/>
            <person name="Lipzen A."/>
            <person name="Nolan M."/>
            <person name="Ohm R.A."/>
            <person name="Tamas L."/>
            <person name="Grigoriev I.V."/>
            <person name="Spatafora J.W."/>
            <person name="Nagy L.G."/>
            <person name="Kovacs G.M."/>
        </authorList>
    </citation>
    <scope>NUCLEOTIDE SEQUENCE [LARGE SCALE GENOMIC DNA]</scope>
    <source>
        <strain evidence="2 3">DSE2036</strain>
    </source>
</reference>
<dbReference type="OrthoDB" id="5275938at2759"/>
<evidence type="ECO:0000313" key="3">
    <source>
        <dbReference type="Proteomes" id="UP000244855"/>
    </source>
</evidence>
<dbReference type="STRING" id="97972.A0A2V1D1I8"/>
<evidence type="ECO:0000259" key="1">
    <source>
        <dbReference type="PROSITE" id="PS50097"/>
    </source>
</evidence>
<dbReference type="SUPFAM" id="SSF54695">
    <property type="entry name" value="POZ domain"/>
    <property type="match status" value="1"/>
</dbReference>
<gene>
    <name evidence="2" type="ORF">DM02DRAFT_678066</name>
</gene>
<protein>
    <recommendedName>
        <fullName evidence="1">BTB domain-containing protein</fullName>
    </recommendedName>
</protein>
<dbReference type="InterPro" id="IPR000210">
    <property type="entry name" value="BTB/POZ_dom"/>
</dbReference>
<dbReference type="Proteomes" id="UP000244855">
    <property type="component" value="Unassembled WGS sequence"/>
</dbReference>